<proteinExistence type="predicted"/>
<name>A0AA38Q8B6_9AGAR</name>
<reference evidence="2" key="1">
    <citation type="submission" date="2022-08" db="EMBL/GenBank/DDBJ databases">
        <authorList>
            <consortium name="DOE Joint Genome Institute"/>
            <person name="Min B."/>
            <person name="Riley R."/>
            <person name="Sierra-Patev S."/>
            <person name="Naranjo-Ortiz M."/>
            <person name="Looney B."/>
            <person name="Konkel Z."/>
            <person name="Slot J.C."/>
            <person name="Sakamoto Y."/>
            <person name="Steenwyk J.L."/>
            <person name="Rokas A."/>
            <person name="Carro J."/>
            <person name="Camarero S."/>
            <person name="Ferreira P."/>
            <person name="Molpeceres G."/>
            <person name="Ruiz-Duenas F.J."/>
            <person name="Serrano A."/>
            <person name="Henrissat B."/>
            <person name="Drula E."/>
            <person name="Hughes K.W."/>
            <person name="Mata J.L."/>
            <person name="Ishikawa N.K."/>
            <person name="Vargas-Isla R."/>
            <person name="Ushijima S."/>
            <person name="Smith C.A."/>
            <person name="Ahrendt S."/>
            <person name="Andreopoulos W."/>
            <person name="He G."/>
            <person name="Labutti K."/>
            <person name="Lipzen A."/>
            <person name="Ng V."/>
            <person name="Sandor L."/>
            <person name="Barry K."/>
            <person name="Martinez A.T."/>
            <person name="Xiao Y."/>
            <person name="Gibbons J.G."/>
            <person name="Terashima K."/>
            <person name="Hibbett D.S."/>
            <person name="Grigoriev I.V."/>
        </authorList>
    </citation>
    <scope>NUCLEOTIDE SEQUENCE</scope>
    <source>
        <strain evidence="2">TFB7829</strain>
    </source>
</reference>
<feature type="compositionally biased region" description="Basic and acidic residues" evidence="1">
    <location>
        <begin position="584"/>
        <end position="598"/>
    </location>
</feature>
<feature type="compositionally biased region" description="Polar residues" evidence="1">
    <location>
        <begin position="600"/>
        <end position="609"/>
    </location>
</feature>
<dbReference type="AlphaFoldDB" id="A0AA38Q8B6"/>
<protein>
    <submittedName>
        <fullName evidence="2">Uncharacterized protein</fullName>
    </submittedName>
</protein>
<feature type="compositionally biased region" description="Polar residues" evidence="1">
    <location>
        <begin position="617"/>
        <end position="637"/>
    </location>
</feature>
<feature type="region of interest" description="Disordered" evidence="1">
    <location>
        <begin position="169"/>
        <end position="194"/>
    </location>
</feature>
<dbReference type="Proteomes" id="UP001163850">
    <property type="component" value="Unassembled WGS sequence"/>
</dbReference>
<evidence type="ECO:0000313" key="2">
    <source>
        <dbReference type="EMBL" id="KAJ3989448.1"/>
    </source>
</evidence>
<feature type="region of interest" description="Disordered" evidence="1">
    <location>
        <begin position="482"/>
        <end position="678"/>
    </location>
</feature>
<feature type="compositionally biased region" description="Basic and acidic residues" evidence="1">
    <location>
        <begin position="312"/>
        <end position="322"/>
    </location>
</feature>
<feature type="compositionally biased region" description="Basic and acidic residues" evidence="1">
    <location>
        <begin position="232"/>
        <end position="242"/>
    </location>
</feature>
<accession>A0AA38Q8B6</accession>
<dbReference type="EMBL" id="MU801898">
    <property type="protein sequence ID" value="KAJ3989448.1"/>
    <property type="molecule type" value="Genomic_DNA"/>
</dbReference>
<feature type="region of interest" description="Disordered" evidence="1">
    <location>
        <begin position="114"/>
        <end position="138"/>
    </location>
</feature>
<sequence length="678" mass="74612">MVNLALSFPKCRPINYLRTRAGWYDSIIIAPVTIRPNTPPRSMTAARAPPHATEASHLLISNSDTLARVAHPPAPSDLFAATSSIQAKTSQSSKPSSSRKATVIDHVLISPHAMYQHKTPHEDNPVPPKPKPKEFPDELVSSINESGKSMTMGAAIGSLPSTVRRIKVLSSAPPDKRKRGRTQTRPGKSVSLGKRRLNQIVSGIDSDSGDDSLHVATHRSKKMLASLNFRRPGVEQQREGRSDAASNAGPSTGATQRGRQRDRSVEIASFADTCGEGLLGAFSRSSSPKNPKHPSSKTGKASLPTARKRKERSSDNTRDSAEFSRIPAKVSRPAGTSRRSESLESGVHVHNQDPPLNNQEAMLKMISLLVDLQHRLAEPENAPLPVQQACQPPQDSTSHRPQAVIDQTVRHAIADTFPPAINGMSPSQPTIINVFSPFGSPYAVNPHFLVGSLHSNNMPLNQPIVNPPSAVGSPYSHNVPFNQPTVNPRSSYPSRQGHAWSGESRNRCHAPNNVPRFPYNRDRNNHKYYGHRVSDHTPTAPRSHYNKDGNKYRYDHGHQSNQMQISRRIHKGPDSLTSASARQPEGDPSVRGEQRRTGVQELNTSNSVQNRKDDNSNAENVSQPPDNSNEGLTSDNEYNWEDTYERDDDEPPPPKKQQMDSSRPKSDQLPKAVTYNPW</sequence>
<feature type="region of interest" description="Disordered" evidence="1">
    <location>
        <begin position="224"/>
        <end position="263"/>
    </location>
</feature>
<comment type="caution">
    <text evidence="2">The sequence shown here is derived from an EMBL/GenBank/DDBJ whole genome shotgun (WGS) entry which is preliminary data.</text>
</comment>
<organism evidence="2 3">
    <name type="scientific">Lentinula detonsa</name>
    <dbReference type="NCBI Taxonomy" id="2804962"/>
    <lineage>
        <taxon>Eukaryota</taxon>
        <taxon>Fungi</taxon>
        <taxon>Dikarya</taxon>
        <taxon>Basidiomycota</taxon>
        <taxon>Agaricomycotina</taxon>
        <taxon>Agaricomycetes</taxon>
        <taxon>Agaricomycetidae</taxon>
        <taxon>Agaricales</taxon>
        <taxon>Marasmiineae</taxon>
        <taxon>Omphalotaceae</taxon>
        <taxon>Lentinula</taxon>
    </lineage>
</organism>
<feature type="compositionally biased region" description="Polar residues" evidence="1">
    <location>
        <begin position="244"/>
        <end position="257"/>
    </location>
</feature>
<feature type="region of interest" description="Disordered" evidence="1">
    <location>
        <begin position="281"/>
        <end position="354"/>
    </location>
</feature>
<feature type="compositionally biased region" description="Polar residues" evidence="1">
    <location>
        <begin position="482"/>
        <end position="494"/>
    </location>
</feature>
<evidence type="ECO:0000256" key="1">
    <source>
        <dbReference type="SAM" id="MobiDB-lite"/>
    </source>
</evidence>
<gene>
    <name evidence="2" type="ORF">F5890DRAFT_1257092</name>
</gene>
<evidence type="ECO:0000313" key="3">
    <source>
        <dbReference type="Proteomes" id="UP001163850"/>
    </source>
</evidence>
<feature type="compositionally biased region" description="Basic and acidic residues" evidence="1">
    <location>
        <begin position="545"/>
        <end position="558"/>
    </location>
</feature>
<feature type="compositionally biased region" description="Acidic residues" evidence="1">
    <location>
        <begin position="638"/>
        <end position="651"/>
    </location>
</feature>